<dbReference type="AlphaFoldDB" id="A0A0G4FQ99"/>
<keyword evidence="3" id="KW-1185">Reference proteome</keyword>
<evidence type="ECO:0000313" key="2">
    <source>
        <dbReference type="EMBL" id="CEM16614.1"/>
    </source>
</evidence>
<feature type="chain" id="PRO_5005189595" description="Pectate lyase" evidence="1">
    <location>
        <begin position="27"/>
        <end position="224"/>
    </location>
</feature>
<protein>
    <recommendedName>
        <fullName evidence="4">Pectate lyase</fullName>
    </recommendedName>
</protein>
<gene>
    <name evidence="2" type="ORF">Vbra_9414</name>
</gene>
<keyword evidence="1" id="KW-0732">Signal</keyword>
<evidence type="ECO:0008006" key="4">
    <source>
        <dbReference type="Google" id="ProtNLM"/>
    </source>
</evidence>
<reference evidence="2 3" key="1">
    <citation type="submission" date="2014-11" db="EMBL/GenBank/DDBJ databases">
        <authorList>
            <person name="Zhu J."/>
            <person name="Qi W."/>
            <person name="Song R."/>
        </authorList>
    </citation>
    <scope>NUCLEOTIDE SEQUENCE [LARGE SCALE GENOMIC DNA]</scope>
</reference>
<organism evidence="2 3">
    <name type="scientific">Vitrella brassicaformis (strain CCMP3155)</name>
    <dbReference type="NCBI Taxonomy" id="1169540"/>
    <lineage>
        <taxon>Eukaryota</taxon>
        <taxon>Sar</taxon>
        <taxon>Alveolata</taxon>
        <taxon>Colpodellida</taxon>
        <taxon>Vitrellaceae</taxon>
        <taxon>Vitrella</taxon>
    </lineage>
</organism>
<evidence type="ECO:0000313" key="3">
    <source>
        <dbReference type="Proteomes" id="UP000041254"/>
    </source>
</evidence>
<dbReference type="EMBL" id="CDMY01000479">
    <property type="protein sequence ID" value="CEM16614.1"/>
    <property type="molecule type" value="Genomic_DNA"/>
</dbReference>
<dbReference type="Proteomes" id="UP000041254">
    <property type="component" value="Unassembled WGS sequence"/>
</dbReference>
<proteinExistence type="predicted"/>
<sequence length="224" mass="23791">MASSRLARLPLVFVGVAVLFAAPAAGQGDCQASQLTGCTKAILDALCKDPTTGDSVEPCDKDVILDGGTFPIDQDGSLGTIVRRDVKITNWKADISLSNVCARSVTITDFEKGLKLTKNCVPGDLGALGGDDKNGVIKIMGGINSGERITVLRNDSPVAIFEKNKQEIDAQRNTHLGDICKTPTGEKAECTTNPEAPKRVYNVEFVGNFNEVEAEKGVQPRELG</sequence>
<accession>A0A0G4FQ99</accession>
<dbReference type="InParanoid" id="A0A0G4FQ99"/>
<dbReference type="VEuPathDB" id="CryptoDB:Vbra_9414"/>
<evidence type="ECO:0000256" key="1">
    <source>
        <dbReference type="SAM" id="SignalP"/>
    </source>
</evidence>
<name>A0A0G4FQ99_VITBC</name>
<feature type="signal peptide" evidence="1">
    <location>
        <begin position="1"/>
        <end position="26"/>
    </location>
</feature>